<name>A0ABD0NT42_CIRMR</name>
<feature type="non-terminal residue" evidence="4">
    <location>
        <position position="1"/>
    </location>
</feature>
<proteinExistence type="inferred from homology"/>
<dbReference type="PANTHER" id="PTHR22958">
    <property type="entry name" value="GLYCEROPHOSPHORYL DIESTER PHOSPHODIESTERASE"/>
    <property type="match status" value="1"/>
</dbReference>
<sequence>GISAHTDELLQNMEFIREAQSKGLVVFCWGDYNNDHENRMKLREHGIDGLIYD</sequence>
<dbReference type="Gene3D" id="3.20.20.190">
    <property type="entry name" value="Phosphatidylinositol (PI) phosphodiesterase"/>
    <property type="match status" value="1"/>
</dbReference>
<dbReference type="PANTHER" id="PTHR22958:SF1">
    <property type="entry name" value="GLYCEROPHOSPHOCHOLINE PHOSPHODIESTERASE GPCPD1"/>
    <property type="match status" value="1"/>
</dbReference>
<dbReference type="Proteomes" id="UP001529510">
    <property type="component" value="Unassembled WGS sequence"/>
</dbReference>
<dbReference type="GO" id="GO:0016787">
    <property type="term" value="F:hydrolase activity"/>
    <property type="evidence" value="ECO:0007669"/>
    <property type="project" value="UniProtKB-KW"/>
</dbReference>
<evidence type="ECO:0000256" key="1">
    <source>
        <dbReference type="ARBA" id="ARBA00007277"/>
    </source>
</evidence>
<reference evidence="4 5" key="1">
    <citation type="submission" date="2024-05" db="EMBL/GenBank/DDBJ databases">
        <title>Genome sequencing and assembly of Indian major carp, Cirrhinus mrigala (Hamilton, 1822).</title>
        <authorList>
            <person name="Mohindra V."/>
            <person name="Chowdhury L.M."/>
            <person name="Lal K."/>
            <person name="Jena J.K."/>
        </authorList>
    </citation>
    <scope>NUCLEOTIDE SEQUENCE [LARGE SCALE GENOMIC DNA]</scope>
    <source>
        <strain evidence="4">CM1030</strain>
        <tissue evidence="4">Blood</tissue>
    </source>
</reference>
<dbReference type="InterPro" id="IPR017946">
    <property type="entry name" value="PLC-like_Pdiesterase_TIM-brl"/>
</dbReference>
<dbReference type="InterPro" id="IPR030395">
    <property type="entry name" value="GP_PDE_dom"/>
</dbReference>
<protein>
    <recommendedName>
        <fullName evidence="3">GP-PDE domain-containing protein</fullName>
    </recommendedName>
</protein>
<evidence type="ECO:0000259" key="3">
    <source>
        <dbReference type="PROSITE" id="PS51704"/>
    </source>
</evidence>
<dbReference type="SUPFAM" id="SSF51695">
    <property type="entry name" value="PLC-like phosphodiesterases"/>
    <property type="match status" value="1"/>
</dbReference>
<evidence type="ECO:0000313" key="4">
    <source>
        <dbReference type="EMBL" id="KAL0165083.1"/>
    </source>
</evidence>
<comment type="caution">
    <text evidence="4">The sequence shown here is derived from an EMBL/GenBank/DDBJ whole genome shotgun (WGS) entry which is preliminary data.</text>
</comment>
<feature type="non-terminal residue" evidence="4">
    <location>
        <position position="53"/>
    </location>
</feature>
<dbReference type="Pfam" id="PF03009">
    <property type="entry name" value="GDPD"/>
    <property type="match status" value="1"/>
</dbReference>
<gene>
    <name evidence="4" type="ORF">M9458_040836</name>
</gene>
<evidence type="ECO:0000313" key="5">
    <source>
        <dbReference type="Proteomes" id="UP001529510"/>
    </source>
</evidence>
<feature type="domain" description="GP-PDE" evidence="3">
    <location>
        <begin position="1"/>
        <end position="53"/>
    </location>
</feature>
<evidence type="ECO:0000256" key="2">
    <source>
        <dbReference type="ARBA" id="ARBA00022801"/>
    </source>
</evidence>
<dbReference type="PROSITE" id="PS51704">
    <property type="entry name" value="GP_PDE"/>
    <property type="match status" value="1"/>
</dbReference>
<keyword evidence="2" id="KW-0378">Hydrolase</keyword>
<comment type="similarity">
    <text evidence="1">Belongs to the glycerophosphoryl diester phosphodiesterase family.</text>
</comment>
<accession>A0ABD0NT42</accession>
<dbReference type="AlphaFoldDB" id="A0ABD0NT42"/>
<dbReference type="InterPro" id="IPR051578">
    <property type="entry name" value="GDPD"/>
</dbReference>
<keyword evidence="5" id="KW-1185">Reference proteome</keyword>
<organism evidence="4 5">
    <name type="scientific">Cirrhinus mrigala</name>
    <name type="common">Mrigala</name>
    <dbReference type="NCBI Taxonomy" id="683832"/>
    <lineage>
        <taxon>Eukaryota</taxon>
        <taxon>Metazoa</taxon>
        <taxon>Chordata</taxon>
        <taxon>Craniata</taxon>
        <taxon>Vertebrata</taxon>
        <taxon>Euteleostomi</taxon>
        <taxon>Actinopterygii</taxon>
        <taxon>Neopterygii</taxon>
        <taxon>Teleostei</taxon>
        <taxon>Ostariophysi</taxon>
        <taxon>Cypriniformes</taxon>
        <taxon>Cyprinidae</taxon>
        <taxon>Labeoninae</taxon>
        <taxon>Labeonini</taxon>
        <taxon>Cirrhinus</taxon>
    </lineage>
</organism>
<dbReference type="EMBL" id="JAMKFB020000020">
    <property type="protein sequence ID" value="KAL0165083.1"/>
    <property type="molecule type" value="Genomic_DNA"/>
</dbReference>